<comment type="caution">
    <text evidence="4">The sequence shown here is derived from an EMBL/GenBank/DDBJ whole genome shotgun (WGS) entry which is preliminary data.</text>
</comment>
<dbReference type="InterPro" id="IPR036028">
    <property type="entry name" value="SH3-like_dom_sf"/>
</dbReference>
<dbReference type="Gene3D" id="2.30.30.40">
    <property type="entry name" value="SH3 Domains"/>
    <property type="match status" value="1"/>
</dbReference>
<reference evidence="4" key="1">
    <citation type="journal article" date="2021" name="Open Biol.">
        <title>Shared evolutionary footprints suggest mitochondrial oxidative damage underlies multiple complex I losses in fungi.</title>
        <authorList>
            <person name="Schikora-Tamarit M.A."/>
            <person name="Marcet-Houben M."/>
            <person name="Nosek J."/>
            <person name="Gabaldon T."/>
        </authorList>
    </citation>
    <scope>NUCLEOTIDE SEQUENCE</scope>
    <source>
        <strain evidence="4">CBS6341</strain>
    </source>
</reference>
<dbReference type="InterPro" id="IPR001452">
    <property type="entry name" value="SH3_domain"/>
</dbReference>
<dbReference type="EMBL" id="JAEUBF010000845">
    <property type="protein sequence ID" value="KAH3674625.1"/>
    <property type="molecule type" value="Genomic_DNA"/>
</dbReference>
<dbReference type="GO" id="GO:0008289">
    <property type="term" value="F:lipid binding"/>
    <property type="evidence" value="ECO:0007669"/>
    <property type="project" value="TreeGrafter"/>
</dbReference>
<keyword evidence="1 2" id="KW-0728">SH3 domain</keyword>
<evidence type="ECO:0000313" key="4">
    <source>
        <dbReference type="EMBL" id="KAH3674625.1"/>
    </source>
</evidence>
<dbReference type="GO" id="GO:0051666">
    <property type="term" value="P:actin cortical patch localization"/>
    <property type="evidence" value="ECO:0007669"/>
    <property type="project" value="InterPro"/>
</dbReference>
<dbReference type="AlphaFoldDB" id="A0A9P8PNB6"/>
<dbReference type="Pfam" id="PF03114">
    <property type="entry name" value="BAR"/>
    <property type="match status" value="1"/>
</dbReference>
<dbReference type="PROSITE" id="PS50002">
    <property type="entry name" value="SH3"/>
    <property type="match status" value="1"/>
</dbReference>
<dbReference type="SUPFAM" id="SSF103657">
    <property type="entry name" value="BAR/IMD domain-like"/>
    <property type="match status" value="1"/>
</dbReference>
<dbReference type="PRINTS" id="PR00452">
    <property type="entry name" value="SH3DOMAIN"/>
</dbReference>
<name>A0A9P8PNB6_9ASCO</name>
<dbReference type="Proteomes" id="UP000769528">
    <property type="component" value="Unassembled WGS sequence"/>
</dbReference>
<gene>
    <name evidence="4" type="ORF">WICMUC_003171</name>
</gene>
<feature type="domain" description="SH3" evidence="3">
    <location>
        <begin position="362"/>
        <end position="422"/>
    </location>
</feature>
<evidence type="ECO:0000256" key="1">
    <source>
        <dbReference type="ARBA" id="ARBA00022443"/>
    </source>
</evidence>
<dbReference type="Gene3D" id="1.20.1270.60">
    <property type="entry name" value="Arfaptin homology (AH) domain/BAR domain"/>
    <property type="match status" value="1"/>
</dbReference>
<evidence type="ECO:0000259" key="3">
    <source>
        <dbReference type="PROSITE" id="PS50002"/>
    </source>
</evidence>
<dbReference type="GO" id="GO:0043332">
    <property type="term" value="C:mating projection tip"/>
    <property type="evidence" value="ECO:0007669"/>
    <property type="project" value="TreeGrafter"/>
</dbReference>
<accession>A0A9P8PNB6</accession>
<reference evidence="4" key="2">
    <citation type="submission" date="2021-01" db="EMBL/GenBank/DDBJ databases">
        <authorList>
            <person name="Schikora-Tamarit M.A."/>
        </authorList>
    </citation>
    <scope>NUCLEOTIDE SEQUENCE</scope>
    <source>
        <strain evidence="4">CBS6341</strain>
    </source>
</reference>
<dbReference type="GO" id="GO:0031097">
    <property type="term" value="C:medial cortex"/>
    <property type="evidence" value="ECO:0007669"/>
    <property type="project" value="TreeGrafter"/>
</dbReference>
<organism evidence="4 5">
    <name type="scientific">Wickerhamomyces mucosus</name>
    <dbReference type="NCBI Taxonomy" id="1378264"/>
    <lineage>
        <taxon>Eukaryota</taxon>
        <taxon>Fungi</taxon>
        <taxon>Dikarya</taxon>
        <taxon>Ascomycota</taxon>
        <taxon>Saccharomycotina</taxon>
        <taxon>Saccharomycetes</taxon>
        <taxon>Phaffomycetales</taxon>
        <taxon>Wickerhamomycetaceae</taxon>
        <taxon>Wickerhamomyces</taxon>
    </lineage>
</organism>
<keyword evidence="5" id="KW-1185">Reference proteome</keyword>
<evidence type="ECO:0000313" key="5">
    <source>
        <dbReference type="Proteomes" id="UP000769528"/>
    </source>
</evidence>
<dbReference type="GO" id="GO:0006897">
    <property type="term" value="P:endocytosis"/>
    <property type="evidence" value="ECO:0007669"/>
    <property type="project" value="InterPro"/>
</dbReference>
<dbReference type="InterPro" id="IPR027267">
    <property type="entry name" value="AH/BAR_dom_sf"/>
</dbReference>
<dbReference type="SMART" id="SM00326">
    <property type="entry name" value="SH3"/>
    <property type="match status" value="1"/>
</dbReference>
<proteinExistence type="predicted"/>
<sequence length="425" mass="50547">MEKSENLDDKIQCKVHGFVNDKEWINFKKSIVRVPQIFKQKINFGNQLEVDEEFQNFFLKFKFVSENLQDLETQIILYNNQIRMFLDHALNLGKAFQKILDPKLLNQMANEITFCQNIENSANEKFQFVHQRFCLDYNYKRHCLASEYCHKVEEAKVKSAQILNMIIDNVKEPISRLLEVSHKITQNIKEREFAILDVNKFMNSLESLQMKFKNDTLSLKQEQNMIRYEKDLHLSVLKYEQINNCFKRDLPAFFKQVSMFVVSIHKIFYFLQLSFSYDLFSIYKLDFENFEMSESSIKQNSSDYFKSLINSFHKTHDLSNVILKDLKIIKSKSELKYLQKEREINEEISSLFTSIEQDISEDNCSFCTALYSYYKEQEGDLSFEKGDRIRILDKVSNENWWRGELNGEIGIFPQNYVSVEQKAQT</sequence>
<dbReference type="GO" id="GO:0097320">
    <property type="term" value="P:plasma membrane tubulation"/>
    <property type="evidence" value="ECO:0007669"/>
    <property type="project" value="TreeGrafter"/>
</dbReference>
<dbReference type="Pfam" id="PF00018">
    <property type="entry name" value="SH3_1"/>
    <property type="match status" value="1"/>
</dbReference>
<dbReference type="InterPro" id="IPR004148">
    <property type="entry name" value="BAR_dom"/>
</dbReference>
<dbReference type="OrthoDB" id="10255128at2759"/>
<dbReference type="GO" id="GO:1990528">
    <property type="term" value="C:Rvs161p-Rvs167p complex"/>
    <property type="evidence" value="ECO:0007669"/>
    <property type="project" value="TreeGrafter"/>
</dbReference>
<dbReference type="GO" id="GO:0030479">
    <property type="term" value="C:actin cortical patch"/>
    <property type="evidence" value="ECO:0007669"/>
    <property type="project" value="TreeGrafter"/>
</dbReference>
<dbReference type="FunFam" id="2.30.30.40:FF:000072">
    <property type="entry name" value="Unconventional Myosin IB"/>
    <property type="match status" value="1"/>
</dbReference>
<dbReference type="PANTHER" id="PTHR47174">
    <property type="entry name" value="BRIDGING INTEGRATOR 3"/>
    <property type="match status" value="1"/>
</dbReference>
<dbReference type="InterPro" id="IPR046982">
    <property type="entry name" value="BIN3/RVS161-like"/>
</dbReference>
<protein>
    <recommendedName>
        <fullName evidence="3">SH3 domain-containing protein</fullName>
    </recommendedName>
</protein>
<evidence type="ECO:0000256" key="2">
    <source>
        <dbReference type="PROSITE-ProRule" id="PRU00192"/>
    </source>
</evidence>
<dbReference type="SUPFAM" id="SSF50044">
    <property type="entry name" value="SH3-domain"/>
    <property type="match status" value="1"/>
</dbReference>
<dbReference type="PANTHER" id="PTHR47174:SF1">
    <property type="entry name" value="REDUCED VIABILITY UPON STARVATION PROTEIN 167"/>
    <property type="match status" value="1"/>
</dbReference>